<dbReference type="InterPro" id="IPR036047">
    <property type="entry name" value="F-box-like_dom_sf"/>
</dbReference>
<organism evidence="2 3">
    <name type="scientific">Mycena chlorophos</name>
    <name type="common">Agaric fungus</name>
    <name type="synonym">Agaricus chlorophos</name>
    <dbReference type="NCBI Taxonomy" id="658473"/>
    <lineage>
        <taxon>Eukaryota</taxon>
        <taxon>Fungi</taxon>
        <taxon>Dikarya</taxon>
        <taxon>Basidiomycota</taxon>
        <taxon>Agaricomycotina</taxon>
        <taxon>Agaricomycetes</taxon>
        <taxon>Agaricomycetidae</taxon>
        <taxon>Agaricales</taxon>
        <taxon>Marasmiineae</taxon>
        <taxon>Mycenaceae</taxon>
        <taxon>Mycena</taxon>
    </lineage>
</organism>
<dbReference type="PROSITE" id="PS50181">
    <property type="entry name" value="FBOX"/>
    <property type="match status" value="1"/>
</dbReference>
<name>A0ABQ0M038_MYCCL</name>
<dbReference type="SUPFAM" id="SSF81383">
    <property type="entry name" value="F-box domain"/>
    <property type="match status" value="1"/>
</dbReference>
<dbReference type="Proteomes" id="UP000815677">
    <property type="component" value="Unassembled WGS sequence"/>
</dbReference>
<feature type="domain" description="F-box" evidence="1">
    <location>
        <begin position="1"/>
        <end position="34"/>
    </location>
</feature>
<dbReference type="EMBL" id="DF849328">
    <property type="protein sequence ID" value="GAT56684.1"/>
    <property type="molecule type" value="Genomic_DNA"/>
</dbReference>
<keyword evidence="3" id="KW-1185">Reference proteome</keyword>
<protein>
    <recommendedName>
        <fullName evidence="1">F-box domain-containing protein</fullName>
    </recommendedName>
</protein>
<gene>
    <name evidence="2" type="ORF">MCHLO_13311</name>
</gene>
<dbReference type="CDD" id="cd09917">
    <property type="entry name" value="F-box_SF"/>
    <property type="match status" value="1"/>
</dbReference>
<evidence type="ECO:0000259" key="1">
    <source>
        <dbReference type="PROSITE" id="PS50181"/>
    </source>
</evidence>
<proteinExistence type="predicted"/>
<evidence type="ECO:0000313" key="3">
    <source>
        <dbReference type="Proteomes" id="UP000815677"/>
    </source>
</evidence>
<sequence length="448" mass="49607">MDTLPDELLLHVLASLPRHALLSTIHTSQRLRRVGIEPYLASCDISLAKVQQSHLLALHGAWQVSALSLVLGLCSVRKVVIHSSQGLNCEKVLRILDGRPQRVPEIVAEFTGIWHPTVPLSGFLACVPTYTRGKTVWLMKEDGIERWEDPTKRDGRKWLGLWPSTIPTKSIERRFILGVLKLQTLDENTFLVIPIDLSSHGKQQISFAPSRDPALSLRFLARLADNLAMENHLRQLVLHENLNFELSVVRGLIARHERLQRVTVHPGSILRSSLEVPQRELPPSERRSPLGTFYVPAEYLPHLLPLFRILSSVYIVFPSSPFAAAYTTAMHTLAKHVDAHPTSLILTLALPLPLPSPLPEPANEANISDISELYLTSTTHPYTPADIKAITPLLGRFDLRPGALISFAYGAVAPIASTTQRELVAGIRSACPAGLGPRDVRLNVLPMS</sequence>
<reference evidence="2" key="1">
    <citation type="submission" date="2014-09" db="EMBL/GenBank/DDBJ databases">
        <title>Genome sequence of the luminous mushroom Mycena chlorophos for searching fungal bioluminescence genes.</title>
        <authorList>
            <person name="Tanaka Y."/>
            <person name="Kasuga D."/>
            <person name="Oba Y."/>
            <person name="Hase S."/>
            <person name="Sato K."/>
            <person name="Oba Y."/>
            <person name="Sakakibara Y."/>
        </authorList>
    </citation>
    <scope>NUCLEOTIDE SEQUENCE</scope>
</reference>
<dbReference type="InterPro" id="IPR001810">
    <property type="entry name" value="F-box_dom"/>
</dbReference>
<accession>A0ABQ0M038</accession>
<evidence type="ECO:0000313" key="2">
    <source>
        <dbReference type="EMBL" id="GAT56684.1"/>
    </source>
</evidence>